<reference evidence="1" key="1">
    <citation type="journal article" date="2016" name="Ticks Tick Borne Dis.">
        <title>De novo assembly and annotation of the salivary gland transcriptome of Rhipicephalus appendiculatus male and female ticks during blood feeding.</title>
        <authorList>
            <person name="de Castro M.H."/>
            <person name="de Klerk D."/>
            <person name="Pienaar R."/>
            <person name="Latif A.A."/>
            <person name="Rees D.J."/>
            <person name="Mans B.J."/>
        </authorList>
    </citation>
    <scope>NUCLEOTIDE SEQUENCE</scope>
    <source>
        <tissue evidence="1">Salivary glands</tissue>
    </source>
</reference>
<evidence type="ECO:0000313" key="1">
    <source>
        <dbReference type="EMBL" id="JAP85759.1"/>
    </source>
</evidence>
<organism evidence="1">
    <name type="scientific">Rhipicephalus appendiculatus</name>
    <name type="common">Brown ear tick</name>
    <dbReference type="NCBI Taxonomy" id="34631"/>
    <lineage>
        <taxon>Eukaryota</taxon>
        <taxon>Metazoa</taxon>
        <taxon>Ecdysozoa</taxon>
        <taxon>Arthropoda</taxon>
        <taxon>Chelicerata</taxon>
        <taxon>Arachnida</taxon>
        <taxon>Acari</taxon>
        <taxon>Parasitiformes</taxon>
        <taxon>Ixodida</taxon>
        <taxon>Ixodoidea</taxon>
        <taxon>Ixodidae</taxon>
        <taxon>Rhipicephalinae</taxon>
        <taxon>Rhipicephalus</taxon>
        <taxon>Rhipicephalus</taxon>
    </lineage>
</organism>
<protein>
    <submittedName>
        <fullName evidence="1">Lipocalin</fullName>
    </submittedName>
</protein>
<dbReference type="AlphaFoldDB" id="A0A131Z2X5"/>
<proteinExistence type="predicted"/>
<name>A0A131Z2X5_RHIAP</name>
<sequence length="141" mass="16723">MLKEKILYRHAFYVDYTRKQRFSVQMEGSFKYSDNMVASPKGSKLTFKHHLVYFDLDNFCAVIKVTPKLPNRGQSWHDLRMWNSTLAKYRRPSITCTHYFNLAAKHGRLTYQPICQKLLFQVNPLQHKIVHGHKTYKNTSV</sequence>
<accession>A0A131Z2X5</accession>
<dbReference type="EMBL" id="GEDV01002798">
    <property type="protein sequence ID" value="JAP85759.1"/>
    <property type="molecule type" value="Transcribed_RNA"/>
</dbReference>